<comment type="caution">
    <text evidence="3">The sequence shown here is derived from an EMBL/GenBank/DDBJ whole genome shotgun (WGS) entry which is preliminary data.</text>
</comment>
<gene>
    <name evidence="3" type="ORF">AWC16_17990</name>
</gene>
<dbReference type="GO" id="GO:0008168">
    <property type="term" value="F:methyltransferase activity"/>
    <property type="evidence" value="ECO:0007669"/>
    <property type="project" value="UniProtKB-KW"/>
</dbReference>
<dbReference type="Pfam" id="PF04072">
    <property type="entry name" value="LCM"/>
    <property type="match status" value="1"/>
</dbReference>
<dbReference type="EMBL" id="LQPG01000033">
    <property type="protein sequence ID" value="ORW08844.1"/>
    <property type="molecule type" value="Genomic_DNA"/>
</dbReference>
<organism evidence="3 4">
    <name type="scientific">Mycolicibacter longobardus</name>
    <dbReference type="NCBI Taxonomy" id="1108812"/>
    <lineage>
        <taxon>Bacteria</taxon>
        <taxon>Bacillati</taxon>
        <taxon>Actinomycetota</taxon>
        <taxon>Actinomycetes</taxon>
        <taxon>Mycobacteriales</taxon>
        <taxon>Mycobacteriaceae</taxon>
        <taxon>Mycolicibacter</taxon>
    </lineage>
</organism>
<dbReference type="SUPFAM" id="SSF53335">
    <property type="entry name" value="S-adenosyl-L-methionine-dependent methyltransferases"/>
    <property type="match status" value="1"/>
</dbReference>
<name>A0A1X1YCS2_9MYCO</name>
<keyword evidence="4" id="KW-1185">Reference proteome</keyword>
<dbReference type="InterPro" id="IPR007213">
    <property type="entry name" value="Ppm1/Ppm2/Tcmp"/>
</dbReference>
<dbReference type="STRING" id="1108812.AWC16_17990"/>
<dbReference type="PANTHER" id="PTHR43619">
    <property type="entry name" value="S-ADENOSYL-L-METHIONINE-DEPENDENT METHYLTRANSFERASE YKTD-RELATED"/>
    <property type="match status" value="1"/>
</dbReference>
<evidence type="ECO:0000256" key="2">
    <source>
        <dbReference type="ARBA" id="ARBA00022679"/>
    </source>
</evidence>
<dbReference type="InterPro" id="IPR029063">
    <property type="entry name" value="SAM-dependent_MTases_sf"/>
</dbReference>
<dbReference type="InterPro" id="IPR016874">
    <property type="entry name" value="TcmP-like"/>
</dbReference>
<dbReference type="PIRSF" id="PIRSF028177">
    <property type="entry name" value="Polyketide_synth_Omtfrase_TcmP"/>
    <property type="match status" value="1"/>
</dbReference>
<evidence type="ECO:0000313" key="3">
    <source>
        <dbReference type="EMBL" id="ORW08844.1"/>
    </source>
</evidence>
<dbReference type="AlphaFoldDB" id="A0A1X1YCS2"/>
<dbReference type="GO" id="GO:0032259">
    <property type="term" value="P:methylation"/>
    <property type="evidence" value="ECO:0007669"/>
    <property type="project" value="UniProtKB-KW"/>
</dbReference>
<protein>
    <submittedName>
        <fullName evidence="3">Methyltransferase</fullName>
    </submittedName>
</protein>
<evidence type="ECO:0000256" key="1">
    <source>
        <dbReference type="ARBA" id="ARBA00022603"/>
    </source>
</evidence>
<dbReference type="Gene3D" id="3.40.50.150">
    <property type="entry name" value="Vaccinia Virus protein VP39"/>
    <property type="match status" value="1"/>
</dbReference>
<keyword evidence="2 3" id="KW-0808">Transferase</keyword>
<proteinExistence type="predicted"/>
<accession>A0A1X1YCS2</accession>
<reference evidence="3 4" key="1">
    <citation type="submission" date="2016-01" db="EMBL/GenBank/DDBJ databases">
        <title>The new phylogeny of the genus Mycobacterium.</title>
        <authorList>
            <person name="Tarcisio F."/>
            <person name="Conor M."/>
            <person name="Antonella G."/>
            <person name="Elisabetta G."/>
            <person name="Giulia F.S."/>
            <person name="Sara T."/>
            <person name="Anna F."/>
            <person name="Clotilde B."/>
            <person name="Roberto B."/>
            <person name="Veronica D.S."/>
            <person name="Fabio R."/>
            <person name="Monica P."/>
            <person name="Olivier J."/>
            <person name="Enrico T."/>
            <person name="Nicola S."/>
        </authorList>
    </citation>
    <scope>NUCLEOTIDE SEQUENCE [LARGE SCALE GENOMIC DNA]</scope>
    <source>
        <strain evidence="3 4">DSM 45394</strain>
    </source>
</reference>
<evidence type="ECO:0000313" key="4">
    <source>
        <dbReference type="Proteomes" id="UP000193866"/>
    </source>
</evidence>
<sequence length="288" mass="31898">MGGCSRYWASGRLDGVTKISGDSLTGVSATTLWTLHNRGSEAKRSDSVINDPLAAQLFDSIEYDYRKFGRPSQAHPLRALAFDQQARDYLASHPRASVVALAEGLQTSFWRLDNGELTWYTIDLPPVVELRDRLLPGNERIVTLAQSALDLSWMDRVDTSDGVFVTAEGLLMYLQPDDALGLIAACAKRFPGGRMMFDSIPHWFSQRTLRGHKLSNRYVAPPMPFALTPDEGTALTAVPGVISARDVPLPAGRGVWKVLNVPWMDAAWIDKVAFLRRIRPSITLLEFG</sequence>
<keyword evidence="1 3" id="KW-0489">Methyltransferase</keyword>
<dbReference type="PANTHER" id="PTHR43619:SF2">
    <property type="entry name" value="S-ADENOSYL-L-METHIONINE-DEPENDENT METHYLTRANSFERASES SUPERFAMILY PROTEIN"/>
    <property type="match status" value="1"/>
</dbReference>
<dbReference type="Proteomes" id="UP000193866">
    <property type="component" value="Unassembled WGS sequence"/>
</dbReference>